<dbReference type="InterPro" id="IPR011611">
    <property type="entry name" value="PfkB_dom"/>
</dbReference>
<dbReference type="GO" id="GO:0016301">
    <property type="term" value="F:kinase activity"/>
    <property type="evidence" value="ECO:0007669"/>
    <property type="project" value="UniProtKB-KW"/>
</dbReference>
<dbReference type="EC" id="2.7.1.-" evidence="5"/>
<feature type="domain" description="Carbohydrate kinase PfkB" evidence="4">
    <location>
        <begin position="17"/>
        <end position="354"/>
    </location>
</feature>
<evidence type="ECO:0000313" key="5">
    <source>
        <dbReference type="EMBL" id="MFC5406107.1"/>
    </source>
</evidence>
<dbReference type="InterPro" id="IPR029056">
    <property type="entry name" value="Ribokinase-like"/>
</dbReference>
<gene>
    <name evidence="5" type="ORF">ACFPOF_25480</name>
</gene>
<sequence length="401" mass="43509">MATNNGNTAALETEAVKIAVCGHIAVDIIPRIDGHERSEDGFRLTPGSLSEVAEATFSTGGAVSNTGIALHRLGADVRLIGKVSDDYFGELTLRLLKEVNPVLGDDVALVEGETSSYTIVINPPGVDRIFLHCPGTNDTFTEEDIRWEELRGTQHFHFGYPPLMKSMYADGGDRLAGILKSAKDRGMSVSLDMAMPGRETAAYSADWLGILSKALPYVDLFMPSLEEMLMMVDRAYYEELAVVTDEVEMALPVETIRGLAERLLGMGCGAVVLKLGSSGLYMRTDDRRSLTEWNNRELWSPCFRTNVAGTTGAGDSTIAGFLFGFVRQLGPEATMTGAAAVGACSVERLDATSGITPWGTVQNRIASGWERLPIERSLADWCWEQRYGIWVGPADKGIAVE</sequence>
<evidence type="ECO:0000256" key="3">
    <source>
        <dbReference type="ARBA" id="ARBA00022777"/>
    </source>
</evidence>
<accession>A0ABW0I208</accession>
<comment type="caution">
    <text evidence="5">The sequence shown here is derived from an EMBL/GenBank/DDBJ whole genome shotgun (WGS) entry which is preliminary data.</text>
</comment>
<dbReference type="InterPro" id="IPR050306">
    <property type="entry name" value="PfkB_Carbo_kinase"/>
</dbReference>
<dbReference type="PANTHER" id="PTHR43085:SF57">
    <property type="entry name" value="CARBOHYDRATE KINASE PFKB DOMAIN-CONTAINING PROTEIN"/>
    <property type="match status" value="1"/>
</dbReference>
<evidence type="ECO:0000313" key="6">
    <source>
        <dbReference type="Proteomes" id="UP001596113"/>
    </source>
</evidence>
<organism evidence="5 6">
    <name type="scientific">Cohnella soli</name>
    <dbReference type="NCBI Taxonomy" id="425005"/>
    <lineage>
        <taxon>Bacteria</taxon>
        <taxon>Bacillati</taxon>
        <taxon>Bacillota</taxon>
        <taxon>Bacilli</taxon>
        <taxon>Bacillales</taxon>
        <taxon>Paenibacillaceae</taxon>
        <taxon>Cohnella</taxon>
    </lineage>
</organism>
<dbReference type="RefSeq" id="WP_378137998.1">
    <property type="nucleotide sequence ID" value="NZ_JBHSMI010000052.1"/>
</dbReference>
<keyword evidence="3 5" id="KW-0418">Kinase</keyword>
<keyword evidence="6" id="KW-1185">Reference proteome</keyword>
<keyword evidence="2 5" id="KW-0808">Transferase</keyword>
<comment type="similarity">
    <text evidence="1">Belongs to the carbohydrate kinase PfkB family.</text>
</comment>
<evidence type="ECO:0000256" key="2">
    <source>
        <dbReference type="ARBA" id="ARBA00022679"/>
    </source>
</evidence>
<dbReference type="Pfam" id="PF00294">
    <property type="entry name" value="PfkB"/>
    <property type="match status" value="1"/>
</dbReference>
<name>A0ABW0I208_9BACL</name>
<dbReference type="Gene3D" id="3.40.1190.20">
    <property type="match status" value="1"/>
</dbReference>
<protein>
    <submittedName>
        <fullName evidence="5">Carbohydrate kinase family protein</fullName>
        <ecNumber evidence="5">2.7.1.-</ecNumber>
    </submittedName>
</protein>
<dbReference type="Proteomes" id="UP001596113">
    <property type="component" value="Unassembled WGS sequence"/>
</dbReference>
<proteinExistence type="inferred from homology"/>
<dbReference type="PANTHER" id="PTHR43085">
    <property type="entry name" value="HEXOKINASE FAMILY MEMBER"/>
    <property type="match status" value="1"/>
</dbReference>
<dbReference type="EMBL" id="JBHSMI010000052">
    <property type="protein sequence ID" value="MFC5406107.1"/>
    <property type="molecule type" value="Genomic_DNA"/>
</dbReference>
<evidence type="ECO:0000259" key="4">
    <source>
        <dbReference type="Pfam" id="PF00294"/>
    </source>
</evidence>
<reference evidence="6" key="1">
    <citation type="journal article" date="2019" name="Int. J. Syst. Evol. Microbiol.">
        <title>The Global Catalogue of Microorganisms (GCM) 10K type strain sequencing project: providing services to taxonomists for standard genome sequencing and annotation.</title>
        <authorList>
            <consortium name="The Broad Institute Genomics Platform"/>
            <consortium name="The Broad Institute Genome Sequencing Center for Infectious Disease"/>
            <person name="Wu L."/>
            <person name="Ma J."/>
        </authorList>
    </citation>
    <scope>NUCLEOTIDE SEQUENCE [LARGE SCALE GENOMIC DNA]</scope>
    <source>
        <strain evidence="6">CGMCC 1.18575</strain>
    </source>
</reference>
<evidence type="ECO:0000256" key="1">
    <source>
        <dbReference type="ARBA" id="ARBA00010688"/>
    </source>
</evidence>
<dbReference type="SUPFAM" id="SSF53613">
    <property type="entry name" value="Ribokinase-like"/>
    <property type="match status" value="1"/>
</dbReference>